<reference evidence="3" key="1">
    <citation type="submission" date="2014-02" db="EMBL/GenBank/DDBJ databases">
        <title>Expanding our view of genomic diversity in Candidatus Accumulibacter clades.</title>
        <authorList>
            <person name="Skennerton C.T."/>
            <person name="Barr J.J."/>
            <person name="Slater F.R."/>
            <person name="Bond P.L."/>
            <person name="Tyson G.W."/>
        </authorList>
    </citation>
    <scope>NUCLEOTIDE SEQUENCE [LARGE SCALE GENOMIC DNA]</scope>
</reference>
<dbReference type="AlphaFoldDB" id="A0A080M9K6"/>
<accession>A0A080M9K6</accession>
<keyword evidence="3" id="KW-0328">Glycosyltransferase</keyword>
<dbReference type="Pfam" id="PF00534">
    <property type="entry name" value="Glycos_transf_1"/>
    <property type="match status" value="1"/>
</dbReference>
<keyword evidence="3" id="KW-0808">Transferase</keyword>
<dbReference type="PANTHER" id="PTHR45947">
    <property type="entry name" value="SULFOQUINOVOSYL TRANSFERASE SQD2"/>
    <property type="match status" value="1"/>
</dbReference>
<evidence type="ECO:0000313" key="4">
    <source>
        <dbReference type="Proteomes" id="UP000021315"/>
    </source>
</evidence>
<protein>
    <submittedName>
        <fullName evidence="3">GDP-mannose-dependent alpha-(1-6)-phosphatidylinositol monomannoside mannosyltransferase</fullName>
        <ecNumber evidence="3">2.4.1.57</ecNumber>
    </submittedName>
</protein>
<sequence length="384" mass="41025">MAGVVKQVTGGDPLSLICVVGPLPPPSGGMANQCEQLVRLLRADGFDVELVRTNAPYRPAWVGHLPVLRAGFRLLPYLLELWLAAGRASVMHVLANSGWAWHLLAAPAMVIARLRGTPVIINYRGGNADTFFAGAPRNVLNMLAGAALRVTPSAFLQRVFSRYGLTAEVIPNIVDLSRFIPSPPRCFGDAPHLVVTRNLEAIYDIPTAMRAFARVKPSFPGARLTVAGSGPELGHLQQLTVELGLQDSVCFAGRIDNADIPALYSSADCLINPSTVDNMPISILEAFASGVPVVSTSAGGIPDLVEQGVNGLLVPIADHEAMSREVLRVLQDAGLAMALKQAGLAQARKYSWPQVRGQWLDAYRRVGAAKSKLTPVIRTNGDLP</sequence>
<evidence type="ECO:0000313" key="3">
    <source>
        <dbReference type="EMBL" id="KFB77987.1"/>
    </source>
</evidence>
<proteinExistence type="predicted"/>
<keyword evidence="4" id="KW-1185">Reference proteome</keyword>
<dbReference type="Gene3D" id="3.40.50.2000">
    <property type="entry name" value="Glycogen Phosphorylase B"/>
    <property type="match status" value="2"/>
</dbReference>
<evidence type="ECO:0000259" key="2">
    <source>
        <dbReference type="Pfam" id="PF13439"/>
    </source>
</evidence>
<evidence type="ECO:0000259" key="1">
    <source>
        <dbReference type="Pfam" id="PF00534"/>
    </source>
</evidence>
<dbReference type="STRING" id="1453999.AW06_000659"/>
<dbReference type="Pfam" id="PF13439">
    <property type="entry name" value="Glyco_transf_4"/>
    <property type="match status" value="1"/>
</dbReference>
<gene>
    <name evidence="3" type="primary">pimB_1</name>
    <name evidence="3" type="ORF">AW06_000659</name>
</gene>
<dbReference type="CDD" id="cd03801">
    <property type="entry name" value="GT4_PimA-like"/>
    <property type="match status" value="1"/>
</dbReference>
<dbReference type="RefSeq" id="WP_273704339.1">
    <property type="nucleotide sequence ID" value="NZ_JDST02000012.1"/>
</dbReference>
<feature type="domain" description="Glycosyl transferase family 1" evidence="1">
    <location>
        <begin position="196"/>
        <end position="343"/>
    </location>
</feature>
<dbReference type="InterPro" id="IPR001296">
    <property type="entry name" value="Glyco_trans_1"/>
</dbReference>
<dbReference type="GO" id="GO:0016757">
    <property type="term" value="F:glycosyltransferase activity"/>
    <property type="evidence" value="ECO:0007669"/>
    <property type="project" value="UniProtKB-KW"/>
</dbReference>
<dbReference type="EMBL" id="JDST02000012">
    <property type="protein sequence ID" value="KFB77987.1"/>
    <property type="molecule type" value="Genomic_DNA"/>
</dbReference>
<dbReference type="InterPro" id="IPR028098">
    <property type="entry name" value="Glyco_trans_4-like_N"/>
</dbReference>
<feature type="domain" description="Glycosyltransferase subfamily 4-like N-terminal" evidence="2">
    <location>
        <begin position="28"/>
        <end position="178"/>
    </location>
</feature>
<organism evidence="3 4">
    <name type="scientific">Candidatus Accumulibacter cognatus</name>
    <dbReference type="NCBI Taxonomy" id="2954383"/>
    <lineage>
        <taxon>Bacteria</taxon>
        <taxon>Pseudomonadati</taxon>
        <taxon>Pseudomonadota</taxon>
        <taxon>Betaproteobacteria</taxon>
        <taxon>Candidatus Accumulibacter</taxon>
    </lineage>
</organism>
<dbReference type="Proteomes" id="UP000021315">
    <property type="component" value="Unassembled WGS sequence"/>
</dbReference>
<dbReference type="PANTHER" id="PTHR45947:SF3">
    <property type="entry name" value="SULFOQUINOVOSYL TRANSFERASE SQD2"/>
    <property type="match status" value="1"/>
</dbReference>
<name>A0A080M9K6_9PROT</name>
<comment type="caution">
    <text evidence="3">The sequence shown here is derived from an EMBL/GenBank/DDBJ whole genome shotgun (WGS) entry which is preliminary data.</text>
</comment>
<dbReference type="EC" id="2.4.1.57" evidence="3"/>
<dbReference type="InterPro" id="IPR050194">
    <property type="entry name" value="Glycosyltransferase_grp1"/>
</dbReference>
<dbReference type="SUPFAM" id="SSF53756">
    <property type="entry name" value="UDP-Glycosyltransferase/glycogen phosphorylase"/>
    <property type="match status" value="1"/>
</dbReference>